<dbReference type="InterPro" id="IPR049383">
    <property type="entry name" value="UbiD-like_N"/>
</dbReference>
<protein>
    <submittedName>
        <fullName evidence="6">UbiD family decarboxylase</fullName>
    </submittedName>
</protein>
<evidence type="ECO:0000259" key="3">
    <source>
        <dbReference type="Pfam" id="PF01977"/>
    </source>
</evidence>
<feature type="domain" description="3-octaprenyl-4-hydroxybenzoate carboxy-lyase-like C-terminal" evidence="5">
    <location>
        <begin position="329"/>
        <end position="449"/>
    </location>
</feature>
<dbReference type="HOGENOM" id="CLU_023348_5_1_5"/>
<feature type="domain" description="3-octaprenyl-4-hydroxybenzoate carboxy-lyase-like Rift-related" evidence="3">
    <location>
        <begin position="127"/>
        <end position="321"/>
    </location>
</feature>
<keyword evidence="7" id="KW-1185">Reference proteome</keyword>
<dbReference type="Gene3D" id="3.40.1670.10">
    <property type="entry name" value="UbiD C-terminal domain-like"/>
    <property type="match status" value="1"/>
</dbReference>
<sequence length="478" mass="52458">MNQGGAAFEAPPYRQQRREQDMTQHHKQDVRSFLADYRERHSEDVITIDRPVSDDQDATALIWNLAGRGQHPMLHLTNVNGIDSQVLCNIFASRGRIARLLGATAETLHEAYQARANRPFAQELLDSGPITEEIISGDAVDLHTLPMLKHFETDRAKYITSGIIVGEHPETGAGNLSYHRAMIHSKNSLATSLHSRGHLWRLMNMAKEKGKPMPVAMVIGGHPLFMLAASARLAFGEDERDVAGGLMREPLQVVLTPKYGIRVPAHAEIVLEGVLDPEAHVEEGPFGEFTGYSSDRSTNNLFTVETVMRRRDAILVSVAGGNSAEHLNLGRVPREAEVVEKLKARFPSITAVHYPSSGTHFHAYVAMNQMREGEARQVMLGLLGWDQYLKTVVVVDADVDIIRDSEVLWALATHFQPHKDVVIIEGLPGNALDPSASGIGTTSRMGLDATRGPNFHGVRARISDEASARAAALLKSVG</sequence>
<dbReference type="GO" id="GO:0016831">
    <property type="term" value="F:carboxy-lyase activity"/>
    <property type="evidence" value="ECO:0007669"/>
    <property type="project" value="InterPro"/>
</dbReference>
<dbReference type="InterPro" id="IPR048304">
    <property type="entry name" value="UbiD_Rift_dom"/>
</dbReference>
<proteinExistence type="inferred from homology"/>
<gene>
    <name evidence="6" type="ordered locus">Mesau_02472</name>
</gene>
<dbReference type="SUPFAM" id="SSF143968">
    <property type="entry name" value="UbiD C-terminal domain-like"/>
    <property type="match status" value="1"/>
</dbReference>
<organism evidence="6 7">
    <name type="scientific">Mesorhizobium australicum (strain HAMBI 3006 / LMG 24608 / WSM2073)</name>
    <dbReference type="NCBI Taxonomy" id="754035"/>
    <lineage>
        <taxon>Bacteria</taxon>
        <taxon>Pseudomonadati</taxon>
        <taxon>Pseudomonadota</taxon>
        <taxon>Alphaproteobacteria</taxon>
        <taxon>Hyphomicrobiales</taxon>
        <taxon>Phyllobacteriaceae</taxon>
        <taxon>Mesorhizobium</taxon>
    </lineage>
</organism>
<reference evidence="7" key="1">
    <citation type="submission" date="2012-02" db="EMBL/GenBank/DDBJ databases">
        <title>Complete sequence of Mesorhizobium australicum WSM2073.</title>
        <authorList>
            <person name="Lucas S."/>
            <person name="Han J."/>
            <person name="Lapidus A."/>
            <person name="Cheng J.-F."/>
            <person name="Goodwin L."/>
            <person name="Pitluck S."/>
            <person name="Peters L."/>
            <person name="Gu W."/>
            <person name="Detter J.C."/>
            <person name="Han C."/>
            <person name="Tapia R."/>
            <person name="Land M."/>
            <person name="Hauser L."/>
            <person name="Kyrpides N."/>
            <person name="Ivanova N."/>
            <person name="Pagani I."/>
            <person name="Reeve W.G."/>
            <person name="Howieson J.G."/>
            <person name="Tiwari R.P."/>
            <person name="O'Hara G.W."/>
            <person name="Atkins C.A."/>
            <person name="Ronson C.W."/>
            <person name="Nandasena K.G."/>
            <person name="Woyke T."/>
        </authorList>
    </citation>
    <scope>NUCLEOTIDE SEQUENCE [LARGE SCALE GENOMIC DNA]</scope>
    <source>
        <strain evidence="7">LMG 24608 / HAMBI 3006 / WSM2073</strain>
    </source>
</reference>
<dbReference type="STRING" id="754035.Mesau_02472"/>
<dbReference type="PANTHER" id="PTHR30108">
    <property type="entry name" value="3-OCTAPRENYL-4-HYDROXYBENZOATE CARBOXY-LYASE-RELATED"/>
    <property type="match status" value="1"/>
</dbReference>
<feature type="region of interest" description="Disordered" evidence="2">
    <location>
        <begin position="1"/>
        <end position="27"/>
    </location>
</feature>
<dbReference type="Proteomes" id="UP000010998">
    <property type="component" value="Chromosome"/>
</dbReference>
<dbReference type="NCBIfam" id="TIGR00148">
    <property type="entry name" value="UbiD family decarboxylase"/>
    <property type="match status" value="1"/>
</dbReference>
<dbReference type="SUPFAM" id="SSF50475">
    <property type="entry name" value="FMN-binding split barrel"/>
    <property type="match status" value="1"/>
</dbReference>
<feature type="domain" description="3-octaprenyl-4-hydroxybenzoate carboxy-lyase-like N-terminal" evidence="4">
    <location>
        <begin position="41"/>
        <end position="111"/>
    </location>
</feature>
<dbReference type="AlphaFoldDB" id="L0KIS9"/>
<feature type="compositionally biased region" description="Basic and acidic residues" evidence="2">
    <location>
        <begin position="16"/>
        <end position="27"/>
    </location>
</feature>
<dbReference type="eggNOG" id="COG0043">
    <property type="taxonomic scope" value="Bacteria"/>
</dbReference>
<name>L0KIS9_MESAW</name>
<evidence type="ECO:0000259" key="5">
    <source>
        <dbReference type="Pfam" id="PF20696"/>
    </source>
</evidence>
<dbReference type="Pfam" id="PF20695">
    <property type="entry name" value="UbiD_N"/>
    <property type="match status" value="1"/>
</dbReference>
<accession>L0KIS9</accession>
<dbReference type="KEGG" id="mam:Mesau_02472"/>
<evidence type="ECO:0000256" key="2">
    <source>
        <dbReference type="SAM" id="MobiDB-lite"/>
    </source>
</evidence>
<dbReference type="InterPro" id="IPR049381">
    <property type="entry name" value="UbiD-like_C"/>
</dbReference>
<dbReference type="EMBL" id="CP003358">
    <property type="protein sequence ID" value="AGB44896.1"/>
    <property type="molecule type" value="Genomic_DNA"/>
</dbReference>
<comment type="similarity">
    <text evidence="1">Belongs to the UbiD family.</text>
</comment>
<dbReference type="InterPro" id="IPR002830">
    <property type="entry name" value="UbiD"/>
</dbReference>
<evidence type="ECO:0000313" key="7">
    <source>
        <dbReference type="Proteomes" id="UP000010998"/>
    </source>
</evidence>
<dbReference type="GO" id="GO:0005737">
    <property type="term" value="C:cytoplasm"/>
    <property type="evidence" value="ECO:0007669"/>
    <property type="project" value="TreeGrafter"/>
</dbReference>
<evidence type="ECO:0000259" key="4">
    <source>
        <dbReference type="Pfam" id="PF20695"/>
    </source>
</evidence>
<dbReference type="PANTHER" id="PTHR30108:SF21">
    <property type="entry name" value="4-HYDROXYBENZOATE DECARBOXYLASE"/>
    <property type="match status" value="1"/>
</dbReference>
<dbReference type="Pfam" id="PF01977">
    <property type="entry name" value="UbiD"/>
    <property type="match status" value="1"/>
</dbReference>
<evidence type="ECO:0000313" key="6">
    <source>
        <dbReference type="EMBL" id="AGB44896.1"/>
    </source>
</evidence>
<evidence type="ECO:0000256" key="1">
    <source>
        <dbReference type="ARBA" id="ARBA00010021"/>
    </source>
</evidence>
<dbReference type="Pfam" id="PF20696">
    <property type="entry name" value="UbiD_C"/>
    <property type="match status" value="1"/>
</dbReference>